<keyword evidence="2" id="KW-1185">Reference proteome</keyword>
<accession>A0A4Y9AEA2</accession>
<sequence>MGAREGGAFHAGMLASKFQLFLTFQTRWGGSQCMVRLGNWLFYFCSKLLGVLDRTKMYKTKNEQYIALAEEIYVDSCGTKGLGETPQCEARGGSPAARGKRSIFPERVICSN</sequence>
<evidence type="ECO:0000313" key="1">
    <source>
        <dbReference type="EMBL" id="TFJ94146.1"/>
    </source>
</evidence>
<dbReference type="OrthoDB" id="2708416at2"/>
<dbReference type="EMBL" id="SRHY01000002">
    <property type="protein sequence ID" value="TFJ94146.1"/>
    <property type="molecule type" value="Genomic_DNA"/>
</dbReference>
<organism evidence="1 2">
    <name type="scientific">Lentibacillus salicampi</name>
    <dbReference type="NCBI Taxonomy" id="175306"/>
    <lineage>
        <taxon>Bacteria</taxon>
        <taxon>Bacillati</taxon>
        <taxon>Bacillota</taxon>
        <taxon>Bacilli</taxon>
        <taxon>Bacillales</taxon>
        <taxon>Bacillaceae</taxon>
        <taxon>Lentibacillus</taxon>
    </lineage>
</organism>
<evidence type="ECO:0000313" key="2">
    <source>
        <dbReference type="Proteomes" id="UP000298484"/>
    </source>
</evidence>
<reference evidence="1 2" key="1">
    <citation type="submission" date="2019-03" db="EMBL/GenBank/DDBJ databases">
        <title>Genome sequence of Lentibacillus salicampi ATCC BAA-719.</title>
        <authorList>
            <person name="Maclea K.S."/>
            <person name="Simoes Junior M."/>
        </authorList>
    </citation>
    <scope>NUCLEOTIDE SEQUENCE [LARGE SCALE GENOMIC DNA]</scope>
    <source>
        <strain evidence="1 2">ATCC BAA-719</strain>
    </source>
</reference>
<dbReference type="AlphaFoldDB" id="A0A4Y9AEA2"/>
<gene>
    <name evidence="1" type="ORF">E4U82_02475</name>
</gene>
<proteinExistence type="predicted"/>
<dbReference type="Proteomes" id="UP000298484">
    <property type="component" value="Unassembled WGS sequence"/>
</dbReference>
<name>A0A4Y9AEA2_9BACI</name>
<protein>
    <submittedName>
        <fullName evidence="1">Uncharacterized protein</fullName>
    </submittedName>
</protein>
<comment type="caution">
    <text evidence="1">The sequence shown here is derived from an EMBL/GenBank/DDBJ whole genome shotgun (WGS) entry which is preliminary data.</text>
</comment>